<dbReference type="RefSeq" id="WP_380055214.1">
    <property type="nucleotide sequence ID" value="NZ_JBHSWB010000001.1"/>
</dbReference>
<protein>
    <submittedName>
        <fullName evidence="1">Uncharacterized protein</fullName>
    </submittedName>
</protein>
<keyword evidence="2" id="KW-1185">Reference proteome</keyword>
<dbReference type="EMBL" id="JBHSWB010000001">
    <property type="protein sequence ID" value="MFC6660273.1"/>
    <property type="molecule type" value="Genomic_DNA"/>
</dbReference>
<name>A0ABW1ZIC0_9DEIO</name>
<comment type="caution">
    <text evidence="1">The sequence shown here is derived from an EMBL/GenBank/DDBJ whole genome shotgun (WGS) entry which is preliminary data.</text>
</comment>
<evidence type="ECO:0000313" key="2">
    <source>
        <dbReference type="Proteomes" id="UP001596317"/>
    </source>
</evidence>
<organism evidence="1 2">
    <name type="scientific">Deinococcus multiflagellatus</name>
    <dbReference type="NCBI Taxonomy" id="1656887"/>
    <lineage>
        <taxon>Bacteria</taxon>
        <taxon>Thermotogati</taxon>
        <taxon>Deinococcota</taxon>
        <taxon>Deinococci</taxon>
        <taxon>Deinococcales</taxon>
        <taxon>Deinococcaceae</taxon>
        <taxon>Deinococcus</taxon>
    </lineage>
</organism>
<accession>A0ABW1ZIC0</accession>
<sequence length="66" mass="7082">MLEVLAPDGAVPTVPGWTLRAWPVARLGDLTLQAVPQGHEDRPADLRRVLQDAGLTPLGPVRRHAG</sequence>
<reference evidence="2" key="1">
    <citation type="journal article" date="2019" name="Int. J. Syst. Evol. Microbiol.">
        <title>The Global Catalogue of Microorganisms (GCM) 10K type strain sequencing project: providing services to taxonomists for standard genome sequencing and annotation.</title>
        <authorList>
            <consortium name="The Broad Institute Genomics Platform"/>
            <consortium name="The Broad Institute Genome Sequencing Center for Infectious Disease"/>
            <person name="Wu L."/>
            <person name="Ma J."/>
        </authorList>
    </citation>
    <scope>NUCLEOTIDE SEQUENCE [LARGE SCALE GENOMIC DNA]</scope>
    <source>
        <strain evidence="2">CCUG 63830</strain>
    </source>
</reference>
<dbReference type="Proteomes" id="UP001596317">
    <property type="component" value="Unassembled WGS sequence"/>
</dbReference>
<evidence type="ECO:0000313" key="1">
    <source>
        <dbReference type="EMBL" id="MFC6660273.1"/>
    </source>
</evidence>
<proteinExistence type="predicted"/>
<gene>
    <name evidence="1" type="ORF">ACFP90_07795</name>
</gene>